<evidence type="ECO:0000313" key="2">
    <source>
        <dbReference type="Proteomes" id="UP000006575"/>
    </source>
</evidence>
<name>Q1MI11_RHIJ3</name>
<dbReference type="HOGENOM" id="CLU_1863574_0_0_5"/>
<evidence type="ECO:0000313" key="1">
    <source>
        <dbReference type="EMBL" id="CAK07399.1"/>
    </source>
</evidence>
<proteinExistence type="predicted"/>
<sequence>MRSASSHRNWLLSRLVQQHLRGDLIRHQDVHVSATQRGSDRRNPVFSNSCGERLRDQVRTVVDTVGAGETFDAGVLGVTREAVPAQGTSSAGKGASRFRFLANVCLSCSLATWRQSGSCRKSSTRCRTGAFKIDELV</sequence>
<keyword evidence="2" id="KW-1185">Reference proteome</keyword>
<dbReference type="KEGG" id="rle:RL1906"/>
<gene>
    <name evidence="1" type="ordered locus">RL1906</name>
</gene>
<dbReference type="Proteomes" id="UP000006575">
    <property type="component" value="Chromosome"/>
</dbReference>
<dbReference type="EMBL" id="AM236080">
    <property type="protein sequence ID" value="CAK07399.1"/>
    <property type="molecule type" value="Genomic_DNA"/>
</dbReference>
<organism evidence="1 2">
    <name type="scientific">Rhizobium johnstonii (strain DSM 114642 / LMG 32736 / 3841)</name>
    <name type="common">Rhizobium leguminosarum bv. viciae</name>
    <dbReference type="NCBI Taxonomy" id="216596"/>
    <lineage>
        <taxon>Bacteria</taxon>
        <taxon>Pseudomonadati</taxon>
        <taxon>Pseudomonadota</taxon>
        <taxon>Alphaproteobacteria</taxon>
        <taxon>Hyphomicrobiales</taxon>
        <taxon>Rhizobiaceae</taxon>
        <taxon>Rhizobium/Agrobacterium group</taxon>
        <taxon>Rhizobium</taxon>
        <taxon>Rhizobium johnstonii</taxon>
    </lineage>
</organism>
<reference evidence="1 2" key="1">
    <citation type="journal article" date="2006" name="Genome Biol.">
        <title>The genome of Rhizobium leguminosarum has recognizable core and accessory components.</title>
        <authorList>
            <person name="Young J.W."/>
            <person name="Crossman L.C."/>
            <person name="Johnston A.W.B."/>
            <person name="Thomson N.R."/>
            <person name="Ghazoui Z.F."/>
            <person name="Hull K.H."/>
            <person name="Wexler M."/>
            <person name="Curson A.R.J."/>
            <person name="Todd J.D."/>
            <person name="Poole P.S."/>
            <person name="Mauchline T.H."/>
            <person name="East A.K."/>
            <person name="Quail M.A."/>
            <person name="Churcher C."/>
            <person name="Arrowsmith C."/>
            <person name="Cherevach A."/>
            <person name="Chillingworth T."/>
            <person name="Clarke K."/>
            <person name="Cronin A."/>
            <person name="Davis P."/>
            <person name="Fraser A."/>
            <person name="Hance Z."/>
            <person name="Hauser H."/>
            <person name="Jagels K."/>
            <person name="Moule S."/>
            <person name="Mungall K."/>
            <person name="Norbertczak H."/>
            <person name="Rabbinowitsch E."/>
            <person name="Sanders M."/>
            <person name="Simmonds M."/>
            <person name="Whitehead S."/>
            <person name="Parkhill J."/>
        </authorList>
    </citation>
    <scope>NUCLEOTIDE SEQUENCE [LARGE SCALE GENOMIC DNA]</scope>
    <source>
        <strain evidence="2">DSM 114642 / LMG 32736 / 3841</strain>
    </source>
</reference>
<dbReference type="EnsemblBacteria" id="CAK07399">
    <property type="protein sequence ID" value="CAK07399"/>
    <property type="gene ID" value="RL1906"/>
</dbReference>
<protein>
    <submittedName>
        <fullName evidence="1">Uncharacterized protein</fullName>
    </submittedName>
</protein>
<dbReference type="AlphaFoldDB" id="Q1MI11"/>
<accession>Q1MI11</accession>